<reference evidence="6 7" key="1">
    <citation type="submission" date="2020-07" db="EMBL/GenBank/DDBJ databases">
        <authorList>
            <person name="Criscuolo A."/>
        </authorList>
    </citation>
    <scope>NUCLEOTIDE SEQUENCE [LARGE SCALE GENOMIC DNA]</scope>
    <source>
        <strain evidence="7">CIP 111030</strain>
    </source>
</reference>
<dbReference type="EMBL" id="CAJEWE010000003">
    <property type="protein sequence ID" value="CAD2070543.1"/>
    <property type="molecule type" value="Genomic_DNA"/>
</dbReference>
<dbReference type="InterPro" id="IPR050153">
    <property type="entry name" value="Metal_Ion_Import_ABC"/>
</dbReference>
<keyword evidence="4 6" id="KW-0067">ATP-binding</keyword>
<evidence type="ECO:0000256" key="3">
    <source>
        <dbReference type="ARBA" id="ARBA00022741"/>
    </source>
</evidence>
<dbReference type="CDD" id="cd03235">
    <property type="entry name" value="ABC_Metallic_Cations"/>
    <property type="match status" value="1"/>
</dbReference>
<dbReference type="InterPro" id="IPR003593">
    <property type="entry name" value="AAA+_ATPase"/>
</dbReference>
<keyword evidence="3" id="KW-0547">Nucleotide-binding</keyword>
<dbReference type="SMART" id="SM00382">
    <property type="entry name" value="AAA"/>
    <property type="match status" value="1"/>
</dbReference>
<dbReference type="Proteomes" id="UP000521032">
    <property type="component" value="Unassembled WGS sequence"/>
</dbReference>
<protein>
    <submittedName>
        <fullName evidence="6">Putative ABC transporter ATP-binding protein</fullName>
    </submittedName>
</protein>
<dbReference type="PROSITE" id="PS00211">
    <property type="entry name" value="ABC_TRANSPORTER_1"/>
    <property type="match status" value="1"/>
</dbReference>
<dbReference type="Gene3D" id="3.40.50.300">
    <property type="entry name" value="P-loop containing nucleotide triphosphate hydrolases"/>
    <property type="match status" value="1"/>
</dbReference>
<proteinExistence type="inferred from homology"/>
<evidence type="ECO:0000256" key="1">
    <source>
        <dbReference type="ARBA" id="ARBA00005417"/>
    </source>
</evidence>
<keyword evidence="7" id="KW-1185">Reference proteome</keyword>
<gene>
    <name evidence="6" type="ORF">JEOSCH030_00028</name>
</gene>
<dbReference type="PANTHER" id="PTHR42734:SF5">
    <property type="entry name" value="IRON TRANSPORT SYSTEM ATP-BINDING PROTEIN HI_0361-RELATED"/>
    <property type="match status" value="1"/>
</dbReference>
<comment type="caution">
    <text evidence="6">The sequence shown here is derived from an EMBL/GenBank/DDBJ whole genome shotgun (WGS) entry which is preliminary data.</text>
</comment>
<evidence type="ECO:0000256" key="2">
    <source>
        <dbReference type="ARBA" id="ARBA00022448"/>
    </source>
</evidence>
<dbReference type="AlphaFoldDB" id="A0A6V7R0I8"/>
<organism evidence="6 7">
    <name type="scientific">Phocicoccus schoeneichii</name>
    <dbReference type="NCBI Taxonomy" id="1812261"/>
    <lineage>
        <taxon>Bacteria</taxon>
        <taxon>Bacillati</taxon>
        <taxon>Bacillota</taxon>
        <taxon>Bacilli</taxon>
        <taxon>Bacillales</taxon>
        <taxon>Salinicoccaceae</taxon>
        <taxon>Phocicoccus</taxon>
    </lineage>
</organism>
<dbReference type="GO" id="GO:0005524">
    <property type="term" value="F:ATP binding"/>
    <property type="evidence" value="ECO:0007669"/>
    <property type="project" value="UniProtKB-KW"/>
</dbReference>
<dbReference type="GO" id="GO:0016887">
    <property type="term" value="F:ATP hydrolysis activity"/>
    <property type="evidence" value="ECO:0007669"/>
    <property type="project" value="InterPro"/>
</dbReference>
<dbReference type="InterPro" id="IPR027417">
    <property type="entry name" value="P-loop_NTPase"/>
</dbReference>
<evidence type="ECO:0000313" key="6">
    <source>
        <dbReference type="EMBL" id="CAD2070543.1"/>
    </source>
</evidence>
<keyword evidence="2" id="KW-0813">Transport</keyword>
<dbReference type="FunFam" id="3.40.50.300:FF:000134">
    <property type="entry name" value="Iron-enterobactin ABC transporter ATP-binding protein"/>
    <property type="match status" value="1"/>
</dbReference>
<dbReference type="InterPro" id="IPR017871">
    <property type="entry name" value="ABC_transporter-like_CS"/>
</dbReference>
<feature type="domain" description="ABC transporter" evidence="5">
    <location>
        <begin position="2"/>
        <end position="234"/>
    </location>
</feature>
<accession>A0A6V7R0I8</accession>
<evidence type="ECO:0000313" key="7">
    <source>
        <dbReference type="Proteomes" id="UP000521032"/>
    </source>
</evidence>
<dbReference type="SUPFAM" id="SSF52540">
    <property type="entry name" value="P-loop containing nucleoside triphosphate hydrolases"/>
    <property type="match status" value="1"/>
</dbReference>
<dbReference type="Pfam" id="PF00005">
    <property type="entry name" value="ABC_tran"/>
    <property type="match status" value="1"/>
</dbReference>
<sequence length="242" mass="26760">MFKVNDLSVTYNNKVRALKNANAELPLGKIYGIIGPNGAGKSTFIKGVLNLVKHTGSVTVEDTPIKKMQCNISYVAQRSDLDLTFPISVLQCVVLGTVPTLGLFRRPGKKEYKVAEQALRKVGMLDFKNNQIGELSGGQFQRVLIARALAQQSTLVFLDEPFVGIDVHSEEIIIKVIRDLRKEGVTIFVIHHDLSKVHEYFDGLILINKTILAFGEVDEVFTEENLTSAYGSNIIVKVGEKS</sequence>
<evidence type="ECO:0000259" key="5">
    <source>
        <dbReference type="PROSITE" id="PS50893"/>
    </source>
</evidence>
<comment type="similarity">
    <text evidence="1">Belongs to the ABC transporter superfamily.</text>
</comment>
<evidence type="ECO:0000256" key="4">
    <source>
        <dbReference type="ARBA" id="ARBA00022840"/>
    </source>
</evidence>
<name>A0A6V7R0I8_9BACL</name>
<dbReference type="PROSITE" id="PS50893">
    <property type="entry name" value="ABC_TRANSPORTER_2"/>
    <property type="match status" value="1"/>
</dbReference>
<dbReference type="InterPro" id="IPR003439">
    <property type="entry name" value="ABC_transporter-like_ATP-bd"/>
</dbReference>
<dbReference type="RefSeq" id="WP_186084300.1">
    <property type="nucleotide sequence ID" value="NZ_BMDB01000003.1"/>
</dbReference>
<dbReference type="PANTHER" id="PTHR42734">
    <property type="entry name" value="METAL TRANSPORT SYSTEM ATP-BINDING PROTEIN TM_0124-RELATED"/>
    <property type="match status" value="1"/>
</dbReference>